<feature type="compositionally biased region" description="Polar residues" evidence="1">
    <location>
        <begin position="31"/>
        <end position="42"/>
    </location>
</feature>
<dbReference type="EMBL" id="QGGH01000033">
    <property type="protein sequence ID" value="PWJ84381.1"/>
    <property type="molecule type" value="Genomic_DNA"/>
</dbReference>
<dbReference type="Proteomes" id="UP000245631">
    <property type="component" value="Unassembled WGS sequence"/>
</dbReference>
<evidence type="ECO:0000313" key="2">
    <source>
        <dbReference type="EMBL" id="PWJ84381.1"/>
    </source>
</evidence>
<protein>
    <submittedName>
        <fullName evidence="2">Uncharacterized protein</fullName>
    </submittedName>
</protein>
<name>A0A8E2W792_RHILI</name>
<feature type="region of interest" description="Disordered" evidence="1">
    <location>
        <begin position="31"/>
        <end position="56"/>
    </location>
</feature>
<gene>
    <name evidence="2" type="ORF">C8D77_13315</name>
</gene>
<dbReference type="AlphaFoldDB" id="A0A8E2W792"/>
<reference evidence="2 3" key="1">
    <citation type="submission" date="2018-05" db="EMBL/GenBank/DDBJ databases">
        <title>Genomic Encyclopedia of Type Strains, Phase IV (KMG-IV): sequencing the most valuable type-strain genomes for metagenomic binning, comparative biology and taxonomic classification.</title>
        <authorList>
            <person name="Goeker M."/>
        </authorList>
    </citation>
    <scope>NUCLEOTIDE SEQUENCE [LARGE SCALE GENOMIC DNA]</scope>
    <source>
        <strain evidence="2 3">DSM 2626</strain>
    </source>
</reference>
<organism evidence="2 3">
    <name type="scientific">Rhizobium loti</name>
    <name type="common">Mesorhizobium loti</name>
    <dbReference type="NCBI Taxonomy" id="381"/>
    <lineage>
        <taxon>Bacteria</taxon>
        <taxon>Pseudomonadati</taxon>
        <taxon>Pseudomonadota</taxon>
        <taxon>Alphaproteobacteria</taxon>
        <taxon>Hyphomicrobiales</taxon>
        <taxon>Phyllobacteriaceae</taxon>
        <taxon>Mesorhizobium</taxon>
    </lineage>
</organism>
<sequence>MACALRETRHPGSQNPRCADRLRCRSRAVALSTNHPPSNRRASLTPGPPPFSGMNSMPAASSAVRIAFRFAEVIDGMPSSDSARLTVATPKLAASARSFALQRSSARAARICAPVMSFISCDCKTISNRLEVRDYSREPSAVTTVPVGAGCAQVWPGDMRMHIALPNHTKLLGTRLWAIPTIPRLCLSSRPGRNLREQQM</sequence>
<accession>A0A8E2W792</accession>
<proteinExistence type="predicted"/>
<evidence type="ECO:0000256" key="1">
    <source>
        <dbReference type="SAM" id="MobiDB-lite"/>
    </source>
</evidence>
<comment type="caution">
    <text evidence="2">The sequence shown here is derived from an EMBL/GenBank/DDBJ whole genome shotgun (WGS) entry which is preliminary data.</text>
</comment>
<evidence type="ECO:0000313" key="3">
    <source>
        <dbReference type="Proteomes" id="UP000245631"/>
    </source>
</evidence>